<evidence type="ECO:0000256" key="2">
    <source>
        <dbReference type="ARBA" id="ARBA00023043"/>
    </source>
</evidence>
<dbReference type="PANTHER" id="PTHR24171">
    <property type="entry name" value="ANKYRIN REPEAT DOMAIN-CONTAINING PROTEIN 39-RELATED"/>
    <property type="match status" value="1"/>
</dbReference>
<accession>A0A2T7A1B3</accession>
<dbReference type="OrthoDB" id="823504at2759"/>
<evidence type="ECO:0000256" key="4">
    <source>
        <dbReference type="SAM" id="MobiDB-lite"/>
    </source>
</evidence>
<dbReference type="AlphaFoldDB" id="A0A2T7A1B3"/>
<dbReference type="PRINTS" id="PR01415">
    <property type="entry name" value="ANKYRIN"/>
</dbReference>
<feature type="repeat" description="ANK" evidence="3">
    <location>
        <begin position="123"/>
        <end position="155"/>
    </location>
</feature>
<feature type="repeat" description="ANK" evidence="3">
    <location>
        <begin position="189"/>
        <end position="221"/>
    </location>
</feature>
<dbReference type="SMART" id="SM00248">
    <property type="entry name" value="ANK"/>
    <property type="match status" value="4"/>
</dbReference>
<feature type="compositionally biased region" description="Polar residues" evidence="4">
    <location>
        <begin position="271"/>
        <end position="280"/>
    </location>
</feature>
<feature type="repeat" description="ANK" evidence="3">
    <location>
        <begin position="156"/>
        <end position="188"/>
    </location>
</feature>
<proteinExistence type="predicted"/>
<dbReference type="PROSITE" id="PS50088">
    <property type="entry name" value="ANK_REPEAT"/>
    <property type="match status" value="3"/>
</dbReference>
<gene>
    <name evidence="5" type="ORF">B9Z19DRAFT_1121990</name>
</gene>
<dbReference type="EMBL" id="NESQ01000043">
    <property type="protein sequence ID" value="PUU81526.1"/>
    <property type="molecule type" value="Genomic_DNA"/>
</dbReference>
<dbReference type="Proteomes" id="UP000244722">
    <property type="component" value="Unassembled WGS sequence"/>
</dbReference>
<dbReference type="STRING" id="42251.A0A2T7A1B3"/>
<keyword evidence="1" id="KW-0677">Repeat</keyword>
<comment type="caution">
    <text evidence="5">The sequence shown here is derived from an EMBL/GenBank/DDBJ whole genome shotgun (WGS) entry which is preliminary data.</text>
</comment>
<dbReference type="Pfam" id="PF12796">
    <property type="entry name" value="Ank_2"/>
    <property type="match status" value="2"/>
</dbReference>
<dbReference type="SUPFAM" id="SSF48403">
    <property type="entry name" value="Ankyrin repeat"/>
    <property type="match status" value="1"/>
</dbReference>
<keyword evidence="2 3" id="KW-0040">ANK repeat</keyword>
<evidence type="ECO:0000313" key="6">
    <source>
        <dbReference type="Proteomes" id="UP000244722"/>
    </source>
</evidence>
<sequence>MDDWFVRMVHGLSLGDIINTDWSWALGTNYPGLCDMREAFSAAVIRLAIYFKNVSIRLRRSILHNDLLQLTRLLKNHPKYLPNPDALANSSLHLAAQSGHLPIVQYLITYTSHEDSGISRNTNGDTPLMLAAEGGHEEVVSMLAEMFGRVDYRNKAGATALILAARAGKDGVVRILLDRGSDVDAVDGLGNTALHYASAYGHLKVIRTLFESGATFDKPNRQGFIPEEYSYTKQAEQYFKQLVQEREKRWMQESRSRAETPIFGKSERTTPQRQRASSGS</sequence>
<keyword evidence="6" id="KW-1185">Reference proteome</keyword>
<organism evidence="5 6">
    <name type="scientific">Tuber borchii</name>
    <name type="common">White truffle</name>
    <dbReference type="NCBI Taxonomy" id="42251"/>
    <lineage>
        <taxon>Eukaryota</taxon>
        <taxon>Fungi</taxon>
        <taxon>Dikarya</taxon>
        <taxon>Ascomycota</taxon>
        <taxon>Pezizomycotina</taxon>
        <taxon>Pezizomycetes</taxon>
        <taxon>Pezizales</taxon>
        <taxon>Tuberaceae</taxon>
        <taxon>Tuber</taxon>
    </lineage>
</organism>
<reference evidence="5 6" key="1">
    <citation type="submission" date="2017-04" db="EMBL/GenBank/DDBJ databases">
        <title>Draft genome sequence of Tuber borchii Vittad., a whitish edible truffle.</title>
        <authorList>
            <consortium name="DOE Joint Genome Institute"/>
            <person name="Murat C."/>
            <person name="Kuo A."/>
            <person name="Barry K.W."/>
            <person name="Clum A."/>
            <person name="Dockter R.B."/>
            <person name="Fauchery L."/>
            <person name="Iotti M."/>
            <person name="Kohler A."/>
            <person name="Labutti K."/>
            <person name="Lindquist E.A."/>
            <person name="Lipzen A."/>
            <person name="Ohm R.A."/>
            <person name="Wang M."/>
            <person name="Grigoriev I.V."/>
            <person name="Zambonelli A."/>
            <person name="Martin F.M."/>
        </authorList>
    </citation>
    <scope>NUCLEOTIDE SEQUENCE [LARGE SCALE GENOMIC DNA]</scope>
    <source>
        <strain evidence="5 6">Tbo3840</strain>
    </source>
</reference>
<name>A0A2T7A1B3_TUBBO</name>
<dbReference type="Gene3D" id="1.25.40.20">
    <property type="entry name" value="Ankyrin repeat-containing domain"/>
    <property type="match status" value="1"/>
</dbReference>
<feature type="region of interest" description="Disordered" evidence="4">
    <location>
        <begin position="250"/>
        <end position="280"/>
    </location>
</feature>
<evidence type="ECO:0000256" key="1">
    <source>
        <dbReference type="ARBA" id="ARBA00022737"/>
    </source>
</evidence>
<dbReference type="PROSITE" id="PS50297">
    <property type="entry name" value="ANK_REP_REGION"/>
    <property type="match status" value="3"/>
</dbReference>
<protein>
    <submittedName>
        <fullName evidence="5">Ankyrin repeat-containing domain protein</fullName>
    </submittedName>
</protein>
<dbReference type="InterPro" id="IPR002110">
    <property type="entry name" value="Ankyrin_rpt"/>
</dbReference>
<evidence type="ECO:0000313" key="5">
    <source>
        <dbReference type="EMBL" id="PUU81526.1"/>
    </source>
</evidence>
<evidence type="ECO:0000256" key="3">
    <source>
        <dbReference type="PROSITE-ProRule" id="PRU00023"/>
    </source>
</evidence>
<dbReference type="InterPro" id="IPR036770">
    <property type="entry name" value="Ankyrin_rpt-contain_sf"/>
</dbReference>